<organism evidence="11 12">
    <name type="scientific">Crepidotus variabilis</name>
    <dbReference type="NCBI Taxonomy" id="179855"/>
    <lineage>
        <taxon>Eukaryota</taxon>
        <taxon>Fungi</taxon>
        <taxon>Dikarya</taxon>
        <taxon>Basidiomycota</taxon>
        <taxon>Agaricomycotina</taxon>
        <taxon>Agaricomycetes</taxon>
        <taxon>Agaricomycetidae</taxon>
        <taxon>Agaricales</taxon>
        <taxon>Agaricineae</taxon>
        <taxon>Crepidotaceae</taxon>
        <taxon>Crepidotus</taxon>
    </lineage>
</organism>
<evidence type="ECO:0000256" key="3">
    <source>
        <dbReference type="ARBA" id="ARBA00010617"/>
    </source>
</evidence>
<dbReference type="InterPro" id="IPR001128">
    <property type="entry name" value="Cyt_P450"/>
</dbReference>
<dbReference type="Pfam" id="PF00067">
    <property type="entry name" value="p450"/>
    <property type="match status" value="1"/>
</dbReference>
<keyword evidence="4 9" id="KW-0349">Heme</keyword>
<evidence type="ECO:0000313" key="12">
    <source>
        <dbReference type="Proteomes" id="UP000807306"/>
    </source>
</evidence>
<dbReference type="InterPro" id="IPR002401">
    <property type="entry name" value="Cyt_P450_E_grp-I"/>
</dbReference>
<dbReference type="GO" id="GO:0004497">
    <property type="term" value="F:monooxygenase activity"/>
    <property type="evidence" value="ECO:0007669"/>
    <property type="project" value="UniProtKB-KW"/>
</dbReference>
<keyword evidence="6 10" id="KW-0560">Oxidoreductase</keyword>
<dbReference type="PROSITE" id="PS00086">
    <property type="entry name" value="CYTOCHROME_P450"/>
    <property type="match status" value="1"/>
</dbReference>
<dbReference type="OrthoDB" id="2789670at2759"/>
<evidence type="ECO:0000256" key="10">
    <source>
        <dbReference type="RuleBase" id="RU000461"/>
    </source>
</evidence>
<dbReference type="EMBL" id="MU157921">
    <property type="protein sequence ID" value="KAF9523255.1"/>
    <property type="molecule type" value="Genomic_DNA"/>
</dbReference>
<gene>
    <name evidence="11" type="ORF">CPB83DRAFT_887024</name>
</gene>
<dbReference type="InterPro" id="IPR017972">
    <property type="entry name" value="Cyt_P450_CS"/>
</dbReference>
<comment type="similarity">
    <text evidence="3 10">Belongs to the cytochrome P450 family.</text>
</comment>
<keyword evidence="8 10" id="KW-0503">Monooxygenase</keyword>
<dbReference type="GO" id="GO:0005506">
    <property type="term" value="F:iron ion binding"/>
    <property type="evidence" value="ECO:0007669"/>
    <property type="project" value="InterPro"/>
</dbReference>
<dbReference type="Proteomes" id="UP000807306">
    <property type="component" value="Unassembled WGS sequence"/>
</dbReference>
<sequence>MMALPFSCLNSSLALILSALLIYFVRVSRLKKKLPPGPRRIPLIGNAHQVPTQTPWISFARWTKRYGDLIYLDLAGQSTLIVNSRKAAIDLLDKRSLISSDRPSTASEMIKLCGFSLIMTLQQYGDDWKTQRRMVAPNFAQSYVPNFYGLQEKQVALLVRNVLKDPATLASEVKLRMGNIILRTTYGHTVESQEDVFLQNGLVSADHFSAITKPGAFFVDFIPSLQFVPRWMPGSSFLSYTHEVKKQLVHTAREPYFWSKENRDSGRVLQPNLTSNIIVKAGGDLDGNNEQQALWACVTMLGGGLDTNISAILTFLLCMILNPNVQRKAQAEIDTIIGQDRLPLISDRPDLPYVRSVIAETFRWAPPVPLCVPHVLNQDDIYNDYYLPKGTMIMPNIWAMFHDPEIYPDPMSFKPERFENDDVEMEKTSIVFGFGRRFCPGRYFAEGTIFSAAATFLATCDILPGLDEVEREVMPEVRYSSGTISMPEEFPIRIKIRSTPAASLLAEATETRDE</sequence>
<dbReference type="SUPFAM" id="SSF48264">
    <property type="entry name" value="Cytochrome P450"/>
    <property type="match status" value="1"/>
</dbReference>
<evidence type="ECO:0000256" key="9">
    <source>
        <dbReference type="PIRSR" id="PIRSR602401-1"/>
    </source>
</evidence>
<dbReference type="PANTHER" id="PTHR46300:SF7">
    <property type="entry name" value="P450, PUTATIVE (EUROFUNG)-RELATED"/>
    <property type="match status" value="1"/>
</dbReference>
<dbReference type="GO" id="GO:0016705">
    <property type="term" value="F:oxidoreductase activity, acting on paired donors, with incorporation or reduction of molecular oxygen"/>
    <property type="evidence" value="ECO:0007669"/>
    <property type="project" value="InterPro"/>
</dbReference>
<evidence type="ECO:0000256" key="1">
    <source>
        <dbReference type="ARBA" id="ARBA00001971"/>
    </source>
</evidence>
<keyword evidence="5 9" id="KW-0479">Metal-binding</keyword>
<accession>A0A9P6E690</accession>
<evidence type="ECO:0000313" key="11">
    <source>
        <dbReference type="EMBL" id="KAF9523255.1"/>
    </source>
</evidence>
<evidence type="ECO:0000256" key="7">
    <source>
        <dbReference type="ARBA" id="ARBA00023004"/>
    </source>
</evidence>
<keyword evidence="12" id="KW-1185">Reference proteome</keyword>
<dbReference type="PRINTS" id="PR00463">
    <property type="entry name" value="EP450I"/>
</dbReference>
<comment type="caution">
    <text evidence="11">The sequence shown here is derived from an EMBL/GenBank/DDBJ whole genome shotgun (WGS) entry which is preliminary data.</text>
</comment>
<protein>
    <submittedName>
        <fullName evidence="11">Monooxygenase</fullName>
    </submittedName>
</protein>
<dbReference type="PANTHER" id="PTHR46300">
    <property type="entry name" value="P450, PUTATIVE (EUROFUNG)-RELATED-RELATED"/>
    <property type="match status" value="1"/>
</dbReference>
<evidence type="ECO:0000256" key="5">
    <source>
        <dbReference type="ARBA" id="ARBA00022723"/>
    </source>
</evidence>
<evidence type="ECO:0000256" key="6">
    <source>
        <dbReference type="ARBA" id="ARBA00023002"/>
    </source>
</evidence>
<reference evidence="11" key="1">
    <citation type="submission" date="2020-11" db="EMBL/GenBank/DDBJ databases">
        <authorList>
            <consortium name="DOE Joint Genome Institute"/>
            <person name="Ahrendt S."/>
            <person name="Riley R."/>
            <person name="Andreopoulos W."/>
            <person name="Labutti K."/>
            <person name="Pangilinan J."/>
            <person name="Ruiz-Duenas F.J."/>
            <person name="Barrasa J.M."/>
            <person name="Sanchez-Garcia M."/>
            <person name="Camarero S."/>
            <person name="Miyauchi S."/>
            <person name="Serrano A."/>
            <person name="Linde D."/>
            <person name="Babiker R."/>
            <person name="Drula E."/>
            <person name="Ayuso-Fernandez I."/>
            <person name="Pacheco R."/>
            <person name="Padilla G."/>
            <person name="Ferreira P."/>
            <person name="Barriuso J."/>
            <person name="Kellner H."/>
            <person name="Castanera R."/>
            <person name="Alfaro M."/>
            <person name="Ramirez L."/>
            <person name="Pisabarro A.G."/>
            <person name="Kuo A."/>
            <person name="Tritt A."/>
            <person name="Lipzen A."/>
            <person name="He G."/>
            <person name="Yan M."/>
            <person name="Ng V."/>
            <person name="Cullen D."/>
            <person name="Martin F."/>
            <person name="Rosso M.-N."/>
            <person name="Henrissat B."/>
            <person name="Hibbett D."/>
            <person name="Martinez A.T."/>
            <person name="Grigoriev I.V."/>
        </authorList>
    </citation>
    <scope>NUCLEOTIDE SEQUENCE</scope>
    <source>
        <strain evidence="11">CBS 506.95</strain>
    </source>
</reference>
<comment type="pathway">
    <text evidence="2">Secondary metabolite biosynthesis.</text>
</comment>
<evidence type="ECO:0000256" key="8">
    <source>
        <dbReference type="ARBA" id="ARBA00023033"/>
    </source>
</evidence>
<dbReference type="Gene3D" id="1.10.630.10">
    <property type="entry name" value="Cytochrome P450"/>
    <property type="match status" value="1"/>
</dbReference>
<name>A0A9P6E690_9AGAR</name>
<keyword evidence="7 9" id="KW-0408">Iron</keyword>
<evidence type="ECO:0000256" key="2">
    <source>
        <dbReference type="ARBA" id="ARBA00005179"/>
    </source>
</evidence>
<dbReference type="GO" id="GO:0020037">
    <property type="term" value="F:heme binding"/>
    <property type="evidence" value="ECO:0007669"/>
    <property type="project" value="InterPro"/>
</dbReference>
<dbReference type="InterPro" id="IPR050364">
    <property type="entry name" value="Cytochrome_P450_fung"/>
</dbReference>
<dbReference type="InterPro" id="IPR036396">
    <property type="entry name" value="Cyt_P450_sf"/>
</dbReference>
<proteinExistence type="inferred from homology"/>
<evidence type="ECO:0000256" key="4">
    <source>
        <dbReference type="ARBA" id="ARBA00022617"/>
    </source>
</evidence>
<feature type="binding site" description="axial binding residue" evidence="9">
    <location>
        <position position="439"/>
    </location>
    <ligand>
        <name>heme</name>
        <dbReference type="ChEBI" id="CHEBI:30413"/>
    </ligand>
    <ligandPart>
        <name>Fe</name>
        <dbReference type="ChEBI" id="CHEBI:18248"/>
    </ligandPart>
</feature>
<comment type="cofactor">
    <cofactor evidence="1 9">
        <name>heme</name>
        <dbReference type="ChEBI" id="CHEBI:30413"/>
    </cofactor>
</comment>
<dbReference type="AlphaFoldDB" id="A0A9P6E690"/>
<dbReference type="CDD" id="cd11065">
    <property type="entry name" value="CYP64-like"/>
    <property type="match status" value="1"/>
</dbReference>